<feature type="transmembrane region" description="Helical" evidence="1">
    <location>
        <begin position="83"/>
        <end position="107"/>
    </location>
</feature>
<dbReference type="Pfam" id="PF10323">
    <property type="entry name" value="7TM_GPCR_Srv"/>
    <property type="match status" value="1"/>
</dbReference>
<evidence type="ECO:0000313" key="3">
    <source>
        <dbReference type="Proteomes" id="UP001176961"/>
    </source>
</evidence>
<comment type="caution">
    <text evidence="2">The sequence shown here is derived from an EMBL/GenBank/DDBJ whole genome shotgun (WGS) entry which is preliminary data.</text>
</comment>
<dbReference type="Proteomes" id="UP001176961">
    <property type="component" value="Unassembled WGS sequence"/>
</dbReference>
<organism evidence="2 3">
    <name type="scientific">Cylicocyclus nassatus</name>
    <name type="common">Nematode worm</name>
    <dbReference type="NCBI Taxonomy" id="53992"/>
    <lineage>
        <taxon>Eukaryota</taxon>
        <taxon>Metazoa</taxon>
        <taxon>Ecdysozoa</taxon>
        <taxon>Nematoda</taxon>
        <taxon>Chromadorea</taxon>
        <taxon>Rhabditida</taxon>
        <taxon>Rhabditina</taxon>
        <taxon>Rhabditomorpha</taxon>
        <taxon>Strongyloidea</taxon>
        <taxon>Strongylidae</taxon>
        <taxon>Cylicocyclus</taxon>
    </lineage>
</organism>
<keyword evidence="1" id="KW-0472">Membrane</keyword>
<keyword evidence="3" id="KW-1185">Reference proteome</keyword>
<dbReference type="InterPro" id="IPR019426">
    <property type="entry name" value="7TM_GPCR_serpentine_rcpt_Srv"/>
</dbReference>
<dbReference type="EMBL" id="CATQJL010000223">
    <property type="protein sequence ID" value="CAJ0597336.1"/>
    <property type="molecule type" value="Genomic_DNA"/>
</dbReference>
<gene>
    <name evidence="2" type="ORF">CYNAS_LOCUS9319</name>
</gene>
<keyword evidence="1" id="KW-0812">Transmembrane</keyword>
<evidence type="ECO:0000256" key="1">
    <source>
        <dbReference type="SAM" id="Phobius"/>
    </source>
</evidence>
<evidence type="ECO:0000313" key="2">
    <source>
        <dbReference type="EMBL" id="CAJ0597336.1"/>
    </source>
</evidence>
<protein>
    <submittedName>
        <fullName evidence="2">Uncharacterized protein</fullName>
    </submittedName>
</protein>
<name>A0AA36M4C7_CYLNA</name>
<accession>A0AA36M4C7</accession>
<feature type="non-terminal residue" evidence="2">
    <location>
        <position position="1"/>
    </location>
</feature>
<feature type="transmembrane region" description="Helical" evidence="1">
    <location>
        <begin position="42"/>
        <end position="63"/>
    </location>
</feature>
<keyword evidence="1" id="KW-1133">Transmembrane helix</keyword>
<dbReference type="AlphaFoldDB" id="A0AA36M4C7"/>
<reference evidence="2" key="1">
    <citation type="submission" date="2023-07" db="EMBL/GenBank/DDBJ databases">
        <authorList>
            <consortium name="CYATHOMIX"/>
        </authorList>
    </citation>
    <scope>NUCLEOTIDE SEQUENCE</scope>
    <source>
        <strain evidence="2">N/A</strain>
    </source>
</reference>
<feature type="non-terminal residue" evidence="2">
    <location>
        <position position="112"/>
    </location>
</feature>
<sequence>YIRIFGIISLVWERTAGTYCNNKVFNRLTNHPLCCLSTIIRWMASLILAWPIFIQMDITYILVNEEIMVSIPEQNIRLDVPLAAIVIGTSAVICTACFILILLRIIATPEIV</sequence>
<proteinExistence type="predicted"/>